<accession>A0AAW9RYX2</accession>
<gene>
    <name evidence="1" type="ORF">V3328_21735</name>
</gene>
<name>A0AAW9RYX2_9HYPH</name>
<dbReference type="AlphaFoldDB" id="A0AAW9RYX2"/>
<evidence type="ECO:0000313" key="2">
    <source>
        <dbReference type="Proteomes" id="UP001378188"/>
    </source>
</evidence>
<proteinExistence type="predicted"/>
<organism evidence="1 2">
    <name type="scientific">Microbaculum marinum</name>
    <dbReference type="NCBI Taxonomy" id="1764581"/>
    <lineage>
        <taxon>Bacteria</taxon>
        <taxon>Pseudomonadati</taxon>
        <taxon>Pseudomonadota</taxon>
        <taxon>Alphaproteobacteria</taxon>
        <taxon>Hyphomicrobiales</taxon>
        <taxon>Tepidamorphaceae</taxon>
        <taxon>Microbaculum</taxon>
    </lineage>
</organism>
<keyword evidence="2" id="KW-1185">Reference proteome</keyword>
<comment type="caution">
    <text evidence="1">The sequence shown here is derived from an EMBL/GenBank/DDBJ whole genome shotgun (WGS) entry which is preliminary data.</text>
</comment>
<sequence length="232" mass="26017">MNEQSTARNLATAPNSADEVRDFVIRSFRQSARHDRPYVHWVLDDMIPEASARAVVELPFPAPVIDDTGGKRDTHNSTRIFFSQENQAAFPVCEAIALAYQHPDTVAAIKEVTGADLDGSSLRVEYAQDRDGFWLEPHTDIGPKRITILHYLIDLPGAETLGTDIYEDDESNTHFAASPSAFNQGMVFVPARNTWHGFEKRTIPGIRRSLIVNYVGPEWRNRQELAFPDAPV</sequence>
<dbReference type="Gene3D" id="2.60.120.620">
    <property type="entry name" value="q2cbj1_9rhob like domain"/>
    <property type="match status" value="1"/>
</dbReference>
<reference evidence="1 2" key="1">
    <citation type="submission" date="2024-02" db="EMBL/GenBank/DDBJ databases">
        <title>Genome analysis and characterization of Microbaculum marinisediminis sp. nov., isolated from marine sediment.</title>
        <authorList>
            <person name="Du Z.-J."/>
            <person name="Ye Y.-Q."/>
            <person name="Zhang Z.-R."/>
            <person name="Yuan S.-M."/>
            <person name="Zhang X.-Y."/>
        </authorList>
    </citation>
    <scope>NUCLEOTIDE SEQUENCE [LARGE SCALE GENOMIC DNA]</scope>
    <source>
        <strain evidence="1 2">SDUM1044001</strain>
    </source>
</reference>
<protein>
    <submittedName>
        <fullName evidence="1">2OG-Fe(II) oxygenase</fullName>
    </submittedName>
</protein>
<dbReference type="RefSeq" id="WP_340331824.1">
    <property type="nucleotide sequence ID" value="NZ_JAZHOF010000010.1"/>
</dbReference>
<dbReference type="Proteomes" id="UP001378188">
    <property type="component" value="Unassembled WGS sequence"/>
</dbReference>
<evidence type="ECO:0000313" key="1">
    <source>
        <dbReference type="EMBL" id="MEJ8574123.1"/>
    </source>
</evidence>
<dbReference type="EMBL" id="JAZHOF010000010">
    <property type="protein sequence ID" value="MEJ8574123.1"/>
    <property type="molecule type" value="Genomic_DNA"/>
</dbReference>